<gene>
    <name evidence="2" type="ORF">CCMP2556_LOCUS1031</name>
</gene>
<dbReference type="Proteomes" id="UP001642484">
    <property type="component" value="Unassembled WGS sequence"/>
</dbReference>
<evidence type="ECO:0000256" key="1">
    <source>
        <dbReference type="SAM" id="MobiDB-lite"/>
    </source>
</evidence>
<comment type="caution">
    <text evidence="2">The sequence shown here is derived from an EMBL/GenBank/DDBJ whole genome shotgun (WGS) entry which is preliminary data.</text>
</comment>
<feature type="compositionally biased region" description="Basic and acidic residues" evidence="1">
    <location>
        <begin position="251"/>
        <end position="269"/>
    </location>
</feature>
<keyword evidence="3" id="KW-1185">Reference proteome</keyword>
<dbReference type="EMBL" id="CAXAMN010000336">
    <property type="protein sequence ID" value="CAK8987871.1"/>
    <property type="molecule type" value="Genomic_DNA"/>
</dbReference>
<protein>
    <recommendedName>
        <fullName evidence="4">Calmodulin</fullName>
    </recommendedName>
</protein>
<feature type="region of interest" description="Disordered" evidence="1">
    <location>
        <begin position="251"/>
        <end position="285"/>
    </location>
</feature>
<evidence type="ECO:0000313" key="2">
    <source>
        <dbReference type="EMBL" id="CAK8987871.1"/>
    </source>
</evidence>
<evidence type="ECO:0008006" key="4">
    <source>
        <dbReference type="Google" id="ProtNLM"/>
    </source>
</evidence>
<sequence>MASLSELAKLEMANFRINPRESISGEVLSSLPATPRILSSVVANRWKDIKPSNSSMYETALQLPNKRLPALERLESVKESLRRDEARQYTAYSGSSLKNTVPMPGSPQHKKFCCDMTGLPTLTLSGKSQKDSKHSVKTLERIFERLAEPHAISHRKFLASMFQDQELASVVEKFTAGLHVPKTDDENAFQEAKRKAIVKKILGILKEVDKDSSGSTEWDEFLEFFRKAECLLEYRSEKARNRTALHEEVEALRSRQHDDPPEVEKDIRQKASNVGRRASFRLQMP</sequence>
<accession>A0ABP0HCE2</accession>
<reference evidence="2 3" key="1">
    <citation type="submission" date="2024-02" db="EMBL/GenBank/DDBJ databases">
        <authorList>
            <person name="Chen Y."/>
            <person name="Shah S."/>
            <person name="Dougan E. K."/>
            <person name="Thang M."/>
            <person name="Chan C."/>
        </authorList>
    </citation>
    <scope>NUCLEOTIDE SEQUENCE [LARGE SCALE GENOMIC DNA]</scope>
</reference>
<name>A0ABP0HCE2_9DINO</name>
<proteinExistence type="predicted"/>
<organism evidence="2 3">
    <name type="scientific">Durusdinium trenchii</name>
    <dbReference type="NCBI Taxonomy" id="1381693"/>
    <lineage>
        <taxon>Eukaryota</taxon>
        <taxon>Sar</taxon>
        <taxon>Alveolata</taxon>
        <taxon>Dinophyceae</taxon>
        <taxon>Suessiales</taxon>
        <taxon>Symbiodiniaceae</taxon>
        <taxon>Durusdinium</taxon>
    </lineage>
</organism>
<evidence type="ECO:0000313" key="3">
    <source>
        <dbReference type="Proteomes" id="UP001642484"/>
    </source>
</evidence>